<proteinExistence type="predicted"/>
<reference evidence="1" key="1">
    <citation type="submission" date="2018-10" db="EMBL/GenBank/DDBJ databases">
        <title>Hidden diversity of soil giant viruses.</title>
        <authorList>
            <person name="Schulz F."/>
            <person name="Alteio L."/>
            <person name="Goudeau D."/>
            <person name="Ryan E.M."/>
            <person name="Malmstrom R.R."/>
            <person name="Blanchard J."/>
            <person name="Woyke T."/>
        </authorList>
    </citation>
    <scope>NUCLEOTIDE SEQUENCE</scope>
    <source>
        <strain evidence="1">FNV1</strain>
    </source>
</reference>
<organism evidence="1">
    <name type="scientific">Faunusvirus sp</name>
    <dbReference type="NCBI Taxonomy" id="2487766"/>
    <lineage>
        <taxon>Viruses</taxon>
        <taxon>Varidnaviria</taxon>
        <taxon>Bamfordvirae</taxon>
        <taxon>Nucleocytoviricota</taxon>
        <taxon>Megaviricetes</taxon>
        <taxon>Imitervirales</taxon>
        <taxon>Mimiviridae</taxon>
    </lineage>
</organism>
<gene>
    <name evidence="1" type="ORF">Faunusvirus2_49</name>
</gene>
<dbReference type="EMBL" id="MK072133">
    <property type="protein sequence ID" value="AYV79102.1"/>
    <property type="molecule type" value="Genomic_DNA"/>
</dbReference>
<sequence length="382" mass="43442">MSGVRRSKRIAESAPINYAPVNHKKAKITHKLCESKGCTAPRNGFMGGDGRWLCEQHLDALKEERKINPLCDTRFCYRVAIKNTKYCVGCTLYNEHTPSGWTHMSYHIWECIQHKPACRMPALCHTDECYEESTKIFDGNFYCADHALEEDQKINPPCTSYYCFQIAIKDTEYCAECTRKNEHTSNGWTRPSCHLWECIQHIPACIKPGFCHIEKCYEESTKIIGDNFYCAVHADEIGSNVQEFCSSHKQCYQTGCSKLSTHVVEVGFCDEHDGHGEHDEHGEHGNHDAEVKATTNISDNNTDHCMVNNCAEKVVRHRAEDYGFCATHDTCLAAQCGKPSHWVADNNFAYCQDHGLGWKDCTCKTMTLGPRFHYYGCPAQYT</sequence>
<accession>A0A3G4ZW24</accession>
<evidence type="ECO:0000313" key="1">
    <source>
        <dbReference type="EMBL" id="AYV79102.1"/>
    </source>
</evidence>
<protein>
    <submittedName>
        <fullName evidence="1">Uncharacterized protein</fullName>
    </submittedName>
</protein>
<name>A0A3G4ZW24_9VIRU</name>